<dbReference type="Proteomes" id="UP000283616">
    <property type="component" value="Unassembled WGS sequence"/>
</dbReference>
<accession>C6IPL8</accession>
<evidence type="ECO:0000313" key="3">
    <source>
        <dbReference type="EMBL" id="KAB4481310.1"/>
    </source>
</evidence>
<dbReference type="EMBL" id="WCSB01000006">
    <property type="protein sequence ID" value="KAB4453263.1"/>
    <property type="molecule type" value="Genomic_DNA"/>
</dbReference>
<evidence type="ECO:0000313" key="9">
    <source>
        <dbReference type="Proteomes" id="UP001217776"/>
    </source>
</evidence>
<proteinExistence type="predicted"/>
<dbReference type="Pfam" id="PF08486">
    <property type="entry name" value="SpoIID"/>
    <property type="match status" value="1"/>
</dbReference>
<evidence type="ECO:0000313" key="6">
    <source>
        <dbReference type="Proteomes" id="UP000283616"/>
    </source>
</evidence>
<dbReference type="Proteomes" id="UP000460317">
    <property type="component" value="Unassembled WGS sequence"/>
</dbReference>
<dbReference type="Proteomes" id="UP001217776">
    <property type="component" value="Unassembled WGS sequence"/>
</dbReference>
<reference evidence="7 8" key="2">
    <citation type="journal article" date="2019" name="Nat. Med.">
        <title>A library of human gut bacterial isolates paired with longitudinal multiomics data enables mechanistic microbiome research.</title>
        <authorList>
            <person name="Poyet M."/>
            <person name="Groussin M."/>
            <person name="Gibbons S.M."/>
            <person name="Avila-Pacheco J."/>
            <person name="Jiang X."/>
            <person name="Kearney S.M."/>
            <person name="Perrotta A.R."/>
            <person name="Berdy B."/>
            <person name="Zhao S."/>
            <person name="Lieberman T.D."/>
            <person name="Swanson P.K."/>
            <person name="Smith M."/>
            <person name="Roesemann S."/>
            <person name="Alexander J.E."/>
            <person name="Rich S.A."/>
            <person name="Livny J."/>
            <person name="Vlamakis H."/>
            <person name="Clish C."/>
            <person name="Bullock K."/>
            <person name="Deik A."/>
            <person name="Scott J."/>
            <person name="Pierce K.A."/>
            <person name="Xavier R.J."/>
            <person name="Alm E.J."/>
        </authorList>
    </citation>
    <scope>NUCLEOTIDE SEQUENCE [LARGE SCALE GENOMIC DNA]</scope>
    <source>
        <strain evidence="3 7">BIOML-A162</strain>
        <strain evidence="2 8">BIOML-A165</strain>
    </source>
</reference>
<dbReference type="RefSeq" id="WP_008767086.1">
    <property type="nucleotide sequence ID" value="NZ_BAABXH010000002.1"/>
</dbReference>
<evidence type="ECO:0000313" key="5">
    <source>
        <dbReference type="EMBL" id="RHL63681.1"/>
    </source>
</evidence>
<dbReference type="GO" id="GO:0030288">
    <property type="term" value="C:outer membrane-bounded periplasmic space"/>
    <property type="evidence" value="ECO:0007669"/>
    <property type="project" value="TreeGrafter"/>
</dbReference>
<name>A0A0P0FTN3_BACT4</name>
<dbReference type="GeneID" id="60924792"/>
<dbReference type="AlphaFoldDB" id="A0A0P0FTN3"/>
<reference evidence="4" key="3">
    <citation type="submission" date="2022-10" db="EMBL/GenBank/DDBJ databases">
        <title>Human gut microbiome strain richness.</title>
        <authorList>
            <person name="Chen-Liaw A."/>
        </authorList>
    </citation>
    <scope>NUCLEOTIDE SEQUENCE</scope>
    <source>
        <strain evidence="4">1001283st1_A3_1001283B150304_161114</strain>
    </source>
</reference>
<protein>
    <submittedName>
        <fullName evidence="4">SpoIID/LytB domain-containing protein</fullName>
    </submittedName>
</protein>
<dbReference type="EMBL" id="WCRY01000012">
    <property type="protein sequence ID" value="KAB4481310.1"/>
    <property type="molecule type" value="Genomic_DNA"/>
</dbReference>
<evidence type="ECO:0000313" key="7">
    <source>
        <dbReference type="Proteomes" id="UP000436858"/>
    </source>
</evidence>
<dbReference type="GO" id="GO:0030435">
    <property type="term" value="P:sporulation resulting in formation of a cellular spore"/>
    <property type="evidence" value="ECO:0007669"/>
    <property type="project" value="InterPro"/>
</dbReference>
<dbReference type="InterPro" id="IPR051922">
    <property type="entry name" value="Bact_Sporulation_Assoc"/>
</dbReference>
<evidence type="ECO:0000313" key="8">
    <source>
        <dbReference type="Proteomes" id="UP000460317"/>
    </source>
</evidence>
<reference evidence="5 6" key="1">
    <citation type="submission" date="2018-08" db="EMBL/GenBank/DDBJ databases">
        <title>A genome reference for cultivated species of the human gut microbiota.</title>
        <authorList>
            <person name="Zou Y."/>
            <person name="Xue W."/>
            <person name="Luo G."/>
        </authorList>
    </citation>
    <scope>NUCLEOTIDE SEQUENCE [LARGE SCALE GENOMIC DNA]</scope>
    <source>
        <strain evidence="5 6">AF37-12</strain>
    </source>
</reference>
<dbReference type="OMA" id="LCADDHC"/>
<dbReference type="EMBL" id="JAQNVG010000003">
    <property type="protein sequence ID" value="MDC2234601.1"/>
    <property type="molecule type" value="Genomic_DNA"/>
</dbReference>
<dbReference type="PANTHER" id="PTHR30032:SF4">
    <property type="entry name" value="AMIDASE ENHANCER"/>
    <property type="match status" value="1"/>
</dbReference>
<feature type="domain" description="Sporulation stage II protein D amidase enhancer LytB N-terminal" evidence="1">
    <location>
        <begin position="99"/>
        <end position="221"/>
    </location>
</feature>
<accession>A0A0P0FTN3</accession>
<evidence type="ECO:0000259" key="1">
    <source>
        <dbReference type="Pfam" id="PF08486"/>
    </source>
</evidence>
<dbReference type="Proteomes" id="UP000436858">
    <property type="component" value="Unassembled WGS sequence"/>
</dbReference>
<dbReference type="KEGG" id="btho:Btheta7330_04664"/>
<dbReference type="InterPro" id="IPR013486">
    <property type="entry name" value="SpoIID/LytB"/>
</dbReference>
<comment type="caution">
    <text evidence="4">The sequence shown here is derived from an EMBL/GenBank/DDBJ whole genome shotgun (WGS) entry which is preliminary data.</text>
</comment>
<organism evidence="4 9">
    <name type="scientific">Bacteroides thetaiotaomicron</name>
    <dbReference type="NCBI Taxonomy" id="818"/>
    <lineage>
        <taxon>Bacteria</taxon>
        <taxon>Pseudomonadati</taxon>
        <taxon>Bacteroidota</taxon>
        <taxon>Bacteroidia</taxon>
        <taxon>Bacteroidales</taxon>
        <taxon>Bacteroidaceae</taxon>
        <taxon>Bacteroides</taxon>
    </lineage>
</organism>
<dbReference type="InterPro" id="IPR013693">
    <property type="entry name" value="SpoIID/LytB_N"/>
</dbReference>
<dbReference type="EMBL" id="QROV01000003">
    <property type="protein sequence ID" value="RHL63681.1"/>
    <property type="molecule type" value="Genomic_DNA"/>
</dbReference>
<evidence type="ECO:0000313" key="2">
    <source>
        <dbReference type="EMBL" id="KAB4453263.1"/>
    </source>
</evidence>
<dbReference type="PANTHER" id="PTHR30032">
    <property type="entry name" value="N-ACETYLMURAMOYL-L-ALANINE AMIDASE-RELATED"/>
    <property type="match status" value="1"/>
</dbReference>
<gene>
    <name evidence="5" type="ORF">DW011_03510</name>
    <name evidence="3" type="ORF">GAN91_13590</name>
    <name evidence="2" type="ORF">GAN93_09060</name>
    <name evidence="4" type="ORF">PO127_02410</name>
</gene>
<evidence type="ECO:0000313" key="4">
    <source>
        <dbReference type="EMBL" id="MDC2234601.1"/>
    </source>
</evidence>
<sequence length="459" mass="52056">MEEPQITVGILSGKEIEFSFPESFTTPDGTKVSGAQKAVYQKEKIYWSGKEYDELIFYPQPNAGIFFELKDVTIGINFHWERKEVQRFQGALKIIVEGETLTAINVISIEDYLTSVISSEMSATASLELLKAHAVISRSWLINKLRVENEKWKATIQPDSAANSPHSTLHSQLIKWYDHEAHTHFDVCADDHCQRYQGITRASTPQAIEAVSATRGEVLMYEGKICDARFSKCCGGAMEEFQNCWENVRHPYLTGKRDYIPESHASDSEKQITGPAIQLPDLTQEEEADRWIRTSPDAFCNTQDKKILSQVLNNYDQETTDFYRWKISYSQQELAELIHQRSGIDFGEIIDLIPVERGTSGRLIRLKIVGTLRTLTIGKELEIRRTLSPSHLYSSAFLVDKEKGEEGNVPTRFTLTGAGWGHGVGLCQIGAAVMGERGYYYKDILAHYYPGSRLEKQYE</sequence>
<dbReference type="NCBIfam" id="TIGR02669">
    <property type="entry name" value="SpoIID_LytB"/>
    <property type="match status" value="1"/>
</dbReference>